<dbReference type="GO" id="GO:0016616">
    <property type="term" value="F:oxidoreductase activity, acting on the CH-OH group of donors, NAD or NADP as acceptor"/>
    <property type="evidence" value="ECO:0007669"/>
    <property type="project" value="InterPro"/>
</dbReference>
<evidence type="ECO:0000256" key="2">
    <source>
        <dbReference type="ARBA" id="ARBA00023002"/>
    </source>
</evidence>
<dbReference type="OrthoDB" id="2735536at2759"/>
<comment type="caution">
    <text evidence="5">The sequence shown here is derived from an EMBL/GenBank/DDBJ whole genome shotgun (WGS) entry which is preliminary data.</text>
</comment>
<dbReference type="InterPro" id="IPR036291">
    <property type="entry name" value="NAD(P)-bd_dom_sf"/>
</dbReference>
<reference evidence="5 6" key="1">
    <citation type="journal article" date="2018" name="Genome Biol. Evol.">
        <title>Multiple Roots of Fruiting Body Formation in Amoebozoa.</title>
        <authorList>
            <person name="Hillmann F."/>
            <person name="Forbes G."/>
            <person name="Novohradska S."/>
            <person name="Ferling I."/>
            <person name="Riege K."/>
            <person name="Groth M."/>
            <person name="Westermann M."/>
            <person name="Marz M."/>
            <person name="Spaller T."/>
            <person name="Winckler T."/>
            <person name="Schaap P."/>
            <person name="Glockner G."/>
        </authorList>
    </citation>
    <scope>NUCLEOTIDE SEQUENCE [LARGE SCALE GENOMIC DNA]</scope>
    <source>
        <strain evidence="5 6">Jena</strain>
    </source>
</reference>
<feature type="transmembrane region" description="Helical" evidence="3">
    <location>
        <begin position="295"/>
        <end position="315"/>
    </location>
</feature>
<dbReference type="GO" id="GO:0006694">
    <property type="term" value="P:steroid biosynthetic process"/>
    <property type="evidence" value="ECO:0007669"/>
    <property type="project" value="InterPro"/>
</dbReference>
<evidence type="ECO:0000313" key="6">
    <source>
        <dbReference type="Proteomes" id="UP000241769"/>
    </source>
</evidence>
<name>A0A2P6NJG7_9EUKA</name>
<dbReference type="Proteomes" id="UP000241769">
    <property type="component" value="Unassembled WGS sequence"/>
</dbReference>
<dbReference type="InParanoid" id="A0A2P6NJG7"/>
<dbReference type="EMBL" id="MDYQ01000069">
    <property type="protein sequence ID" value="PRP84105.1"/>
    <property type="molecule type" value="Genomic_DNA"/>
</dbReference>
<gene>
    <name evidence="5" type="ORF">PROFUN_04096</name>
</gene>
<evidence type="ECO:0000256" key="3">
    <source>
        <dbReference type="RuleBase" id="RU004475"/>
    </source>
</evidence>
<dbReference type="PANTHER" id="PTHR43245:SF51">
    <property type="entry name" value="SHORT CHAIN DEHYDROGENASE_REDUCTASE FAMILY 42E, MEMBER 2"/>
    <property type="match status" value="1"/>
</dbReference>
<dbReference type="FunFam" id="3.40.50.720:FF:000495">
    <property type="entry name" value="3 hydroxysteroid dehydrogenase, putative"/>
    <property type="match status" value="1"/>
</dbReference>
<protein>
    <submittedName>
        <fullName evidence="5">Short-chain dehydrogenase/reductase family 42E member 1-like</fullName>
    </submittedName>
</protein>
<keyword evidence="3" id="KW-1133">Transmembrane helix</keyword>
<dbReference type="InterPro" id="IPR002225">
    <property type="entry name" value="3Beta_OHSteriod_DH/Estase"/>
</dbReference>
<feature type="domain" description="3-beta hydroxysteroid dehydrogenase/isomerase" evidence="4">
    <location>
        <begin position="22"/>
        <end position="297"/>
    </location>
</feature>
<keyword evidence="3" id="KW-0472">Membrane</keyword>
<evidence type="ECO:0000256" key="1">
    <source>
        <dbReference type="ARBA" id="ARBA00009219"/>
    </source>
</evidence>
<keyword evidence="6" id="KW-1185">Reference proteome</keyword>
<dbReference type="AlphaFoldDB" id="A0A2P6NJG7"/>
<proteinExistence type="inferred from homology"/>
<dbReference type="STRING" id="1890364.A0A2P6NJG7"/>
<keyword evidence="3" id="KW-0812">Transmembrane</keyword>
<evidence type="ECO:0000313" key="5">
    <source>
        <dbReference type="EMBL" id="PRP84105.1"/>
    </source>
</evidence>
<dbReference type="PANTHER" id="PTHR43245">
    <property type="entry name" value="BIFUNCTIONAL POLYMYXIN RESISTANCE PROTEIN ARNA"/>
    <property type="match status" value="1"/>
</dbReference>
<dbReference type="Pfam" id="PF01073">
    <property type="entry name" value="3Beta_HSD"/>
    <property type="match status" value="1"/>
</dbReference>
<sequence>MNGQTEDLKGFQVQGIEGKTFLVTGGCGYFGSRLVELLLFNGAKNIVILDLKPIALEKIRPSLQSLYTQRVRVVSTDIRNYEQVKRCAEGSKIDVVFHIASYGMSGAEMMNHQLTREVNIGGTENIIKLCVEYNIKSLIYTSTYNVIFGGQELVNKDETEPYFPFDKHFDEYSRSKARAEELILRSNGIPLKNQNTLSTCALRSAAIYGEGEERHFPRIVRYMHWGLFRCTMGRSDSLVEYVYVDNLAHAHILAAKTLSEEKSRAAGEAFFVSDQHPVNNFEFLRPLAAALDIPYPSLAMPVWFMLIIGLIVEIFHRYVSPYYPFQPFITRTEVFKVSVTHYFDPKKIREILGYRPVVDWKEGQKRLVQYWAEKEKKNN</sequence>
<keyword evidence="2 3" id="KW-0560">Oxidoreductase</keyword>
<dbReference type="InterPro" id="IPR050177">
    <property type="entry name" value="Lipid_A_modif_metabolic_enz"/>
</dbReference>
<organism evidence="5 6">
    <name type="scientific">Planoprotostelium fungivorum</name>
    <dbReference type="NCBI Taxonomy" id="1890364"/>
    <lineage>
        <taxon>Eukaryota</taxon>
        <taxon>Amoebozoa</taxon>
        <taxon>Evosea</taxon>
        <taxon>Variosea</taxon>
        <taxon>Cavosteliida</taxon>
        <taxon>Cavosteliaceae</taxon>
        <taxon>Planoprotostelium</taxon>
    </lineage>
</organism>
<comment type="similarity">
    <text evidence="1 3">Belongs to the 3-beta-HSD family.</text>
</comment>
<dbReference type="SUPFAM" id="SSF51735">
    <property type="entry name" value="NAD(P)-binding Rossmann-fold domains"/>
    <property type="match status" value="1"/>
</dbReference>
<dbReference type="Gene3D" id="3.40.50.720">
    <property type="entry name" value="NAD(P)-binding Rossmann-like Domain"/>
    <property type="match status" value="1"/>
</dbReference>
<evidence type="ECO:0000259" key="4">
    <source>
        <dbReference type="Pfam" id="PF01073"/>
    </source>
</evidence>
<accession>A0A2P6NJG7</accession>